<dbReference type="AlphaFoldDB" id="A0ABD3TYK7"/>
<protein>
    <recommendedName>
        <fullName evidence="6">Major facilitator superfamily (MFS) profile domain-containing protein</fullName>
    </recommendedName>
</protein>
<feature type="transmembrane region" description="Helical" evidence="5">
    <location>
        <begin position="488"/>
        <end position="508"/>
    </location>
</feature>
<dbReference type="GO" id="GO:0016020">
    <property type="term" value="C:membrane"/>
    <property type="evidence" value="ECO:0007669"/>
    <property type="project" value="UniProtKB-ARBA"/>
</dbReference>
<feature type="transmembrane region" description="Helical" evidence="5">
    <location>
        <begin position="228"/>
        <end position="252"/>
    </location>
</feature>
<evidence type="ECO:0000256" key="3">
    <source>
        <dbReference type="ARBA" id="ARBA00022989"/>
    </source>
</evidence>
<dbReference type="Pfam" id="PF07690">
    <property type="entry name" value="MFS_1"/>
    <property type="match status" value="1"/>
</dbReference>
<dbReference type="GO" id="GO:0012505">
    <property type="term" value="C:endomembrane system"/>
    <property type="evidence" value="ECO:0007669"/>
    <property type="project" value="UniProtKB-SubCell"/>
</dbReference>
<dbReference type="SUPFAM" id="SSF103473">
    <property type="entry name" value="MFS general substrate transporter"/>
    <property type="match status" value="1"/>
</dbReference>
<dbReference type="Gene3D" id="1.20.1250.20">
    <property type="entry name" value="MFS general substrate transporter like domains"/>
    <property type="match status" value="2"/>
</dbReference>
<gene>
    <name evidence="7" type="ORF">ACJMK2_019491</name>
</gene>
<keyword evidence="3 5" id="KW-1133">Transmembrane helix</keyword>
<comment type="subcellular location">
    <subcellularLocation>
        <location evidence="1">Endomembrane system</location>
        <topology evidence="1">Multi-pass membrane protein</topology>
    </subcellularLocation>
</comment>
<comment type="caution">
    <text evidence="7">The sequence shown here is derived from an EMBL/GenBank/DDBJ whole genome shotgun (WGS) entry which is preliminary data.</text>
</comment>
<feature type="transmembrane region" description="Helical" evidence="5">
    <location>
        <begin position="456"/>
        <end position="476"/>
    </location>
</feature>
<sequence length="520" mass="57122">MPLGHFIQGISHRSFTNERTLHITFSAFTQLSRVHTPYHIQCLYPIIQGPCSVSHSVPLPNYPGSMLRITFSAFTQLSRVHAPYHIQCLYPIIQGPYSVSHSVPLPNYPGSLLHITFSAFTQLSRVHAPYHIQCLYPIIQGLITSSQMLAYTLSKFVSGILVDSVRPKYLLSIGLFSSGLTALAFPVGNSALMFTFIWFLNGLASGPGWPACALLLKEWYMENQFGTMWSILSTSVNVAGTLGPLITAYIILTSGWKTGMVLEGLVAIFFSIVILFTIADKPTDTVEKREKAKAGTGKVSEDSGISRLSLFKLPGFLGICLSFMAISLVQYGTLQWGQLYLIQDKGQSIITGSSYLSSLEIGGIIGSIAAGYMSDFMLIRRREQPKHIVRQTVIAWFCAALVIFMCLFVFTVSHKSTKIWINAVAFGMGFCIYGSIVVFGVVAIESAPKHLGGTAHAVACVFASVGQALSGLPLSFLAKQFNWELTFILQTVIIIASTIYLFLFTGFYRTATVTDDKKKD</sequence>
<dbReference type="InterPro" id="IPR036259">
    <property type="entry name" value="MFS_trans_sf"/>
</dbReference>
<feature type="transmembrane region" description="Helical" evidence="5">
    <location>
        <begin position="354"/>
        <end position="372"/>
    </location>
</feature>
<feature type="domain" description="Major facilitator superfamily (MFS) profile" evidence="6">
    <location>
        <begin position="95"/>
        <end position="509"/>
    </location>
</feature>
<feature type="transmembrane region" description="Helical" evidence="5">
    <location>
        <begin position="419"/>
        <end position="444"/>
    </location>
</feature>
<feature type="transmembrane region" description="Helical" evidence="5">
    <location>
        <begin position="193"/>
        <end position="216"/>
    </location>
</feature>
<evidence type="ECO:0000256" key="2">
    <source>
        <dbReference type="ARBA" id="ARBA00022692"/>
    </source>
</evidence>
<evidence type="ECO:0000256" key="1">
    <source>
        <dbReference type="ARBA" id="ARBA00004127"/>
    </source>
</evidence>
<dbReference type="Proteomes" id="UP001634394">
    <property type="component" value="Unassembled WGS sequence"/>
</dbReference>
<dbReference type="PANTHER" id="PTHR43826">
    <property type="entry name" value="GLUCOSE-6-PHOSPHATE EXCHANGER SLC37A4"/>
    <property type="match status" value="1"/>
</dbReference>
<evidence type="ECO:0000313" key="8">
    <source>
        <dbReference type="Proteomes" id="UP001634394"/>
    </source>
</evidence>
<keyword evidence="2 5" id="KW-0812">Transmembrane</keyword>
<feature type="transmembrane region" description="Helical" evidence="5">
    <location>
        <begin position="258"/>
        <end position="279"/>
    </location>
</feature>
<evidence type="ECO:0000256" key="4">
    <source>
        <dbReference type="ARBA" id="ARBA00023136"/>
    </source>
</evidence>
<feature type="transmembrane region" description="Helical" evidence="5">
    <location>
        <begin position="313"/>
        <end position="334"/>
    </location>
</feature>
<dbReference type="InterPro" id="IPR020846">
    <property type="entry name" value="MFS_dom"/>
</dbReference>
<feature type="transmembrane region" description="Helical" evidence="5">
    <location>
        <begin position="393"/>
        <end position="413"/>
    </location>
</feature>
<accession>A0ABD3TYK7</accession>
<dbReference type="InterPro" id="IPR011701">
    <property type="entry name" value="MFS"/>
</dbReference>
<proteinExistence type="predicted"/>
<evidence type="ECO:0000259" key="6">
    <source>
        <dbReference type="PROSITE" id="PS50850"/>
    </source>
</evidence>
<evidence type="ECO:0000313" key="7">
    <source>
        <dbReference type="EMBL" id="KAL3841330.1"/>
    </source>
</evidence>
<reference evidence="7 8" key="1">
    <citation type="submission" date="2024-11" db="EMBL/GenBank/DDBJ databases">
        <title>Chromosome-level genome assembly of the freshwater bivalve Anodonta woodiana.</title>
        <authorList>
            <person name="Chen X."/>
        </authorList>
    </citation>
    <scope>NUCLEOTIDE SEQUENCE [LARGE SCALE GENOMIC DNA]</scope>
    <source>
        <strain evidence="7">MN2024</strain>
        <tissue evidence="7">Gills</tissue>
    </source>
</reference>
<organism evidence="7 8">
    <name type="scientific">Sinanodonta woodiana</name>
    <name type="common">Chinese pond mussel</name>
    <name type="synonym">Anodonta woodiana</name>
    <dbReference type="NCBI Taxonomy" id="1069815"/>
    <lineage>
        <taxon>Eukaryota</taxon>
        <taxon>Metazoa</taxon>
        <taxon>Spiralia</taxon>
        <taxon>Lophotrochozoa</taxon>
        <taxon>Mollusca</taxon>
        <taxon>Bivalvia</taxon>
        <taxon>Autobranchia</taxon>
        <taxon>Heteroconchia</taxon>
        <taxon>Palaeoheterodonta</taxon>
        <taxon>Unionida</taxon>
        <taxon>Unionoidea</taxon>
        <taxon>Unionidae</taxon>
        <taxon>Unioninae</taxon>
        <taxon>Sinanodonta</taxon>
    </lineage>
</organism>
<name>A0ABD3TYK7_SINWO</name>
<dbReference type="PANTHER" id="PTHR43826:SF3">
    <property type="entry name" value="GLUCOSE-6-PHOSPHATE EXCHANGER SLC37A4"/>
    <property type="match status" value="1"/>
</dbReference>
<evidence type="ECO:0000256" key="5">
    <source>
        <dbReference type="SAM" id="Phobius"/>
    </source>
</evidence>
<keyword evidence="8" id="KW-1185">Reference proteome</keyword>
<dbReference type="InterPro" id="IPR051337">
    <property type="entry name" value="OPA_Antiporter"/>
</dbReference>
<dbReference type="PROSITE" id="PS50850">
    <property type="entry name" value="MFS"/>
    <property type="match status" value="1"/>
</dbReference>
<dbReference type="EMBL" id="JBJQND010000017">
    <property type="protein sequence ID" value="KAL3841330.1"/>
    <property type="molecule type" value="Genomic_DNA"/>
</dbReference>
<keyword evidence="4 5" id="KW-0472">Membrane</keyword>